<dbReference type="Proteomes" id="UP000320333">
    <property type="component" value="Unassembled WGS sequence"/>
</dbReference>
<feature type="domain" description="PAP-associated" evidence="7">
    <location>
        <begin position="553"/>
        <end position="616"/>
    </location>
</feature>
<dbReference type="Pfam" id="PF22600">
    <property type="entry name" value="MTPAP-like_central"/>
    <property type="match status" value="1"/>
</dbReference>
<accession>A0A507FD57</accession>
<feature type="compositionally biased region" description="Low complexity" evidence="5">
    <location>
        <begin position="661"/>
        <end position="673"/>
    </location>
</feature>
<feature type="region of interest" description="Disordered" evidence="5">
    <location>
        <begin position="813"/>
        <end position="917"/>
    </location>
</feature>
<dbReference type="GO" id="GO:0005730">
    <property type="term" value="C:nucleolus"/>
    <property type="evidence" value="ECO:0007669"/>
    <property type="project" value="TreeGrafter"/>
</dbReference>
<organism evidence="9 10">
    <name type="scientific">Chytriomyces confervae</name>
    <dbReference type="NCBI Taxonomy" id="246404"/>
    <lineage>
        <taxon>Eukaryota</taxon>
        <taxon>Fungi</taxon>
        <taxon>Fungi incertae sedis</taxon>
        <taxon>Chytridiomycota</taxon>
        <taxon>Chytridiomycota incertae sedis</taxon>
        <taxon>Chytridiomycetes</taxon>
        <taxon>Chytridiales</taxon>
        <taxon>Chytriomycetaceae</taxon>
        <taxon>Chytriomyces</taxon>
    </lineage>
</organism>
<keyword evidence="4" id="KW-0460">Magnesium</keyword>
<sequence length="1042" mass="117511">MYSFEEQGKLVSQAYSSPKSFDLRMLHIIETFKDIRNFEWFKEPLDAELAWTCSGADRGWLSRAITNFASPATHSIWCPSKYQQISRYLFFAYGEQLATDKKCFRTDTYIPKLILDGYFELVKYPGVIPSSFSKVNLYNIWMKLVKSSRDKFGASIGSCRVECHTIHDLRDELLRFMFEKSGFIAETRASTETAEIERTEEDSFVGKERCKLVWQNPPQIGKSALNVGARRRNRIDCLHSMLDEIGFPIFFFMFDRHFDDDEALLPCEKRAMKHQNLHKMRSSHRYVSPNRYSNSGFESAKIASATHSDKHPAPWIPHGSHSALTAARSLDTEAQLLLDYLSPSPHETILRNHLASKYATIITQRFPSSSTHAFGSSGTGLFLPWSDVDLIVVDPGTRFKNIMTKYKTYPDPKQGTQSSKLSKLIPKLNQSQQTSSLLILRRARVPILKLCDKSTGIAIDVCYNVVGGLAAVEAVKSWVEKVEGLRDLVMLVKLFLNGKGLSDVATGGVGGYSIVVWCMAFLKIRKESPTSMPELQRKRKHENHAEPPQNTPGTLFLDFCRYFGRHFDYHSQGIGFTKARDPHDPAMPHTFDKRSSIQFQKAKPFMLCLLNPLDLSVDLTRGSTRIQAVTSAFSDAAARIERTGSVGASPEQSSSKRMKRSGNTENSSSSESTFSQIMFVSKEMVRQRELMHRVALSLFGNDLEAFVEEPEIDGGAAPVYAEGQNPFVLNGIAMNDNDPELDRPFGEQSEIVADFSEDEGGYSDYENEVVVETAITEIMSYEEEDDSSNSVSDIFFMDRSGGFVTAEPVKKKERAVLNRSSPVNQPKSERSPVIQKSKERKKRTGFNGRDNRTTKAKGAKNHSPQNETRNHFNLVDSPAMKSRKRRHIADDALSQHGSKKEKYHKPNHSDWKPRNGKRREDLWDGDANFMELSGKRRKQKLHFKHCMSATTSNAPTVGYTSYGASAAALTAVLITLSVLALACILLLLWTDSRTRTNQQQRSLPEAALRLDHTQHPYQQIREETSTSKEGNTYGSFTDSSKA</sequence>
<dbReference type="GO" id="GO:0046872">
    <property type="term" value="F:metal ion binding"/>
    <property type="evidence" value="ECO:0007669"/>
    <property type="project" value="UniProtKB-KW"/>
</dbReference>
<dbReference type="Gene3D" id="1.10.1410.10">
    <property type="match status" value="1"/>
</dbReference>
<evidence type="ECO:0000256" key="5">
    <source>
        <dbReference type="SAM" id="MobiDB-lite"/>
    </source>
</evidence>
<dbReference type="GO" id="GO:0003729">
    <property type="term" value="F:mRNA binding"/>
    <property type="evidence" value="ECO:0007669"/>
    <property type="project" value="TreeGrafter"/>
</dbReference>
<dbReference type="Pfam" id="PF03828">
    <property type="entry name" value="PAP_assoc"/>
    <property type="match status" value="1"/>
</dbReference>
<feature type="compositionally biased region" description="Basic and acidic residues" evidence="5">
    <location>
        <begin position="1008"/>
        <end position="1026"/>
    </location>
</feature>
<dbReference type="CDD" id="cd05402">
    <property type="entry name" value="NT_PAP_TUTase"/>
    <property type="match status" value="1"/>
</dbReference>
<dbReference type="Gene3D" id="3.30.460.10">
    <property type="entry name" value="Beta Polymerase, domain 2"/>
    <property type="match status" value="1"/>
</dbReference>
<evidence type="ECO:0000256" key="4">
    <source>
        <dbReference type="ARBA" id="ARBA00022842"/>
    </source>
</evidence>
<dbReference type="SUPFAM" id="SSF81301">
    <property type="entry name" value="Nucleotidyltransferase"/>
    <property type="match status" value="1"/>
</dbReference>
<dbReference type="GO" id="GO:0010605">
    <property type="term" value="P:negative regulation of macromolecule metabolic process"/>
    <property type="evidence" value="ECO:0007669"/>
    <property type="project" value="UniProtKB-ARBA"/>
</dbReference>
<feature type="compositionally biased region" description="Polar residues" evidence="5">
    <location>
        <begin position="1027"/>
        <end position="1042"/>
    </location>
</feature>
<evidence type="ECO:0000256" key="3">
    <source>
        <dbReference type="ARBA" id="ARBA00022723"/>
    </source>
</evidence>
<dbReference type="SUPFAM" id="SSF81631">
    <property type="entry name" value="PAP/OAS1 substrate-binding domain"/>
    <property type="match status" value="1"/>
</dbReference>
<feature type="transmembrane region" description="Helical" evidence="6">
    <location>
        <begin position="962"/>
        <end position="989"/>
    </location>
</feature>
<dbReference type="GO" id="GO:0031123">
    <property type="term" value="P:RNA 3'-end processing"/>
    <property type="evidence" value="ECO:0007669"/>
    <property type="project" value="TreeGrafter"/>
</dbReference>
<protein>
    <recommendedName>
        <fullName evidence="2">polynucleotide adenylyltransferase</fullName>
        <ecNumber evidence="2">2.7.7.19</ecNumber>
    </recommendedName>
</protein>
<comment type="caution">
    <text evidence="9">The sequence shown here is derived from an EMBL/GenBank/DDBJ whole genome shotgun (WGS) entry which is preliminary data.</text>
</comment>
<evidence type="ECO:0000256" key="1">
    <source>
        <dbReference type="ARBA" id="ARBA00008593"/>
    </source>
</evidence>
<name>A0A507FD57_9FUNG</name>
<dbReference type="InterPro" id="IPR002058">
    <property type="entry name" value="PAP_assoc"/>
</dbReference>
<evidence type="ECO:0000259" key="7">
    <source>
        <dbReference type="Pfam" id="PF03828"/>
    </source>
</evidence>
<feature type="domain" description="Poly(A) RNA polymerase mitochondrial-like central palm" evidence="8">
    <location>
        <begin position="331"/>
        <end position="471"/>
    </location>
</feature>
<feature type="compositionally biased region" description="Basic and acidic residues" evidence="5">
    <location>
        <begin position="907"/>
        <end position="917"/>
    </location>
</feature>
<dbReference type="GO" id="GO:0031499">
    <property type="term" value="C:TRAMP complex"/>
    <property type="evidence" value="ECO:0007669"/>
    <property type="project" value="TreeGrafter"/>
</dbReference>
<feature type="region of interest" description="Disordered" evidence="5">
    <location>
        <begin position="642"/>
        <end position="673"/>
    </location>
</feature>
<gene>
    <name evidence="9" type="ORF">CcCBS67573_g04463</name>
</gene>
<keyword evidence="10" id="KW-1185">Reference proteome</keyword>
<feature type="region of interest" description="Disordered" evidence="5">
    <location>
        <begin position="1000"/>
        <end position="1042"/>
    </location>
</feature>
<dbReference type="AlphaFoldDB" id="A0A507FD57"/>
<keyword evidence="6" id="KW-0812">Transmembrane</keyword>
<feature type="compositionally biased region" description="Basic residues" evidence="5">
    <location>
        <begin position="897"/>
        <end position="906"/>
    </location>
</feature>
<dbReference type="InterPro" id="IPR054708">
    <property type="entry name" value="MTPAP-like_central"/>
</dbReference>
<dbReference type="OrthoDB" id="273917at2759"/>
<comment type="similarity">
    <text evidence="1">Belongs to the DNA polymerase type-B-like family.</text>
</comment>
<dbReference type="EC" id="2.7.7.19" evidence="2"/>
<dbReference type="STRING" id="246404.A0A507FD57"/>
<keyword evidence="6" id="KW-0472">Membrane</keyword>
<proteinExistence type="inferred from homology"/>
<evidence type="ECO:0000313" key="9">
    <source>
        <dbReference type="EMBL" id="TPX74279.1"/>
    </source>
</evidence>
<dbReference type="EMBL" id="QEAP01000134">
    <property type="protein sequence ID" value="TPX74279.1"/>
    <property type="molecule type" value="Genomic_DNA"/>
</dbReference>
<evidence type="ECO:0000256" key="6">
    <source>
        <dbReference type="SAM" id="Phobius"/>
    </source>
</evidence>
<reference evidence="9 10" key="1">
    <citation type="journal article" date="2019" name="Sci. Rep.">
        <title>Comparative genomics of chytrid fungi reveal insights into the obligate biotrophic and pathogenic lifestyle of Synchytrium endobioticum.</title>
        <authorList>
            <person name="van de Vossenberg B.T.L.H."/>
            <person name="Warris S."/>
            <person name="Nguyen H.D.T."/>
            <person name="van Gent-Pelzer M.P.E."/>
            <person name="Joly D.L."/>
            <person name="van de Geest H.C."/>
            <person name="Bonants P.J.M."/>
            <person name="Smith D.S."/>
            <person name="Levesque C.A."/>
            <person name="van der Lee T.A.J."/>
        </authorList>
    </citation>
    <scope>NUCLEOTIDE SEQUENCE [LARGE SCALE GENOMIC DNA]</scope>
    <source>
        <strain evidence="9 10">CBS 675.73</strain>
    </source>
</reference>
<dbReference type="GO" id="GO:1990817">
    <property type="term" value="F:poly(A) RNA polymerase activity"/>
    <property type="evidence" value="ECO:0007669"/>
    <property type="project" value="UniProtKB-EC"/>
</dbReference>
<keyword evidence="3" id="KW-0479">Metal-binding</keyword>
<dbReference type="InterPro" id="IPR043519">
    <property type="entry name" value="NT_sf"/>
</dbReference>
<dbReference type="PANTHER" id="PTHR23092:SF15">
    <property type="entry name" value="INACTIVE NON-CANONICAL POLY(A) RNA POLYMERASE PROTEIN TRF4-2-RELATED"/>
    <property type="match status" value="1"/>
</dbReference>
<evidence type="ECO:0000259" key="8">
    <source>
        <dbReference type="Pfam" id="PF22600"/>
    </source>
</evidence>
<dbReference type="PANTHER" id="PTHR23092">
    <property type="entry name" value="POLY(A) RNA POLYMERASE"/>
    <property type="match status" value="1"/>
</dbReference>
<evidence type="ECO:0000256" key="2">
    <source>
        <dbReference type="ARBA" id="ARBA00012388"/>
    </source>
</evidence>
<keyword evidence="6" id="KW-1133">Transmembrane helix</keyword>
<dbReference type="GO" id="GO:0043634">
    <property type="term" value="P:polyadenylation-dependent ncRNA catabolic process"/>
    <property type="evidence" value="ECO:0007669"/>
    <property type="project" value="TreeGrafter"/>
</dbReference>
<evidence type="ECO:0000313" key="10">
    <source>
        <dbReference type="Proteomes" id="UP000320333"/>
    </source>
</evidence>
<dbReference type="InterPro" id="IPR045862">
    <property type="entry name" value="Trf4-like"/>
</dbReference>